<keyword evidence="4" id="KW-1185">Reference proteome</keyword>
<dbReference type="AlphaFoldDB" id="A0A504Z405"/>
<dbReference type="InterPro" id="IPR002048">
    <property type="entry name" value="EF_hand_dom"/>
</dbReference>
<dbReference type="OrthoDB" id="6281904at2759"/>
<dbReference type="GO" id="GO:0005509">
    <property type="term" value="F:calcium ion binding"/>
    <property type="evidence" value="ECO:0007669"/>
    <property type="project" value="InterPro"/>
</dbReference>
<comment type="caution">
    <text evidence="3">The sequence shown here is derived from an EMBL/GenBank/DDBJ whole genome shotgun (WGS) entry which is preliminary data.</text>
</comment>
<evidence type="ECO:0000313" key="4">
    <source>
        <dbReference type="Proteomes" id="UP000316759"/>
    </source>
</evidence>
<dbReference type="Proteomes" id="UP000316759">
    <property type="component" value="Unassembled WGS sequence"/>
</dbReference>
<dbReference type="PROSITE" id="PS50222">
    <property type="entry name" value="EF_HAND_2"/>
    <property type="match status" value="1"/>
</dbReference>
<evidence type="ECO:0000259" key="2">
    <source>
        <dbReference type="PROSITE" id="PS50222"/>
    </source>
</evidence>
<dbReference type="InterPro" id="IPR011992">
    <property type="entry name" value="EF-hand-dom_pair"/>
</dbReference>
<dbReference type="InterPro" id="IPR018247">
    <property type="entry name" value="EF_Hand_1_Ca_BS"/>
</dbReference>
<protein>
    <recommendedName>
        <fullName evidence="2">EF-hand domain-containing protein</fullName>
    </recommendedName>
</protein>
<sequence>MCISLVNGTVDYNELCLFVGYRIVMKNLESELDQFLQSLDADGDGRIGRKDVRQIMRHFHLPDDKEHIDELFLNITKSNTDHLTITGKDRLLHDVFHLELRKFIHPSDKQLNIRSLFGE</sequence>
<accession>A0A504Z405</accession>
<evidence type="ECO:0000313" key="3">
    <source>
        <dbReference type="EMBL" id="TPP65317.1"/>
    </source>
</evidence>
<reference evidence="3 4" key="1">
    <citation type="submission" date="2019-04" db="EMBL/GenBank/DDBJ databases">
        <title>Annotation for the trematode Fasciola gigantica.</title>
        <authorList>
            <person name="Choi Y.-J."/>
        </authorList>
    </citation>
    <scope>NUCLEOTIDE SEQUENCE [LARGE SCALE GENOMIC DNA]</scope>
    <source>
        <strain evidence="3">Uganda_cow_1</strain>
    </source>
</reference>
<keyword evidence="1" id="KW-0106">Calcium</keyword>
<feature type="domain" description="EF-hand" evidence="2">
    <location>
        <begin position="27"/>
        <end position="62"/>
    </location>
</feature>
<dbReference type="Gene3D" id="1.10.238.10">
    <property type="entry name" value="EF-hand"/>
    <property type="match status" value="1"/>
</dbReference>
<proteinExistence type="predicted"/>
<dbReference type="SUPFAM" id="SSF47473">
    <property type="entry name" value="EF-hand"/>
    <property type="match status" value="1"/>
</dbReference>
<organism evidence="3 4">
    <name type="scientific">Fasciola gigantica</name>
    <name type="common">Giant liver fluke</name>
    <dbReference type="NCBI Taxonomy" id="46835"/>
    <lineage>
        <taxon>Eukaryota</taxon>
        <taxon>Metazoa</taxon>
        <taxon>Spiralia</taxon>
        <taxon>Lophotrochozoa</taxon>
        <taxon>Platyhelminthes</taxon>
        <taxon>Trematoda</taxon>
        <taxon>Digenea</taxon>
        <taxon>Plagiorchiida</taxon>
        <taxon>Echinostomata</taxon>
        <taxon>Echinostomatoidea</taxon>
        <taxon>Fasciolidae</taxon>
        <taxon>Fasciola</taxon>
    </lineage>
</organism>
<dbReference type="PROSITE" id="PS00018">
    <property type="entry name" value="EF_HAND_1"/>
    <property type="match status" value="1"/>
</dbReference>
<evidence type="ECO:0000256" key="1">
    <source>
        <dbReference type="ARBA" id="ARBA00022837"/>
    </source>
</evidence>
<dbReference type="EMBL" id="SUNJ01003382">
    <property type="protein sequence ID" value="TPP65317.1"/>
    <property type="molecule type" value="Genomic_DNA"/>
</dbReference>
<gene>
    <name evidence="3" type="ORF">FGIG_05998</name>
</gene>
<name>A0A504Z405_FASGI</name>